<evidence type="ECO:0000313" key="7">
    <source>
        <dbReference type="Proteomes" id="UP000636479"/>
    </source>
</evidence>
<evidence type="ECO:0000256" key="2">
    <source>
        <dbReference type="ARBA" id="ARBA00022763"/>
    </source>
</evidence>
<dbReference type="InterPro" id="IPR003265">
    <property type="entry name" value="HhH-GPD_domain"/>
</dbReference>
<dbReference type="GO" id="GO:0006307">
    <property type="term" value="P:DNA alkylation repair"/>
    <property type="evidence" value="ECO:0007669"/>
    <property type="project" value="TreeGrafter"/>
</dbReference>
<dbReference type="OrthoDB" id="415889at2759"/>
<keyword evidence="6" id="KW-0326">Glycosidase</keyword>
<reference evidence="6" key="1">
    <citation type="submission" date="2020-05" db="EMBL/GenBank/DDBJ databases">
        <title>Mycena genomes resolve the evolution of fungal bioluminescence.</title>
        <authorList>
            <person name="Tsai I.J."/>
        </authorList>
    </citation>
    <scope>NUCLEOTIDE SEQUENCE</scope>
    <source>
        <strain evidence="6">171206Taipei</strain>
    </source>
</reference>
<sequence>MLSRAALLITTMPATRSSSRLKRPLSTTPEPPTPKKSKLSPTSSTTSSAVGAAVPPISVDSGLDSIPADAVLTFSFNDAKNHLITADGRFADVFARLPCRPFEELEQLHPFRALSSAILAQQISTLAARSIKHRFIRLYDREIPETYAEYTGSFFPTPQQVAQTPLTTLRTAGLSQRKAEYIHDLASRFEDGRLSTLKLVQSSDEELTELLIAVRGIGQVCVQLQFLYFIDDETVDRPVFCAAAKILNKLQTQWTCLLYSHFGDQTFCQSVSDLGVQRGLVRWFLAQHLPSYAFSVSPQKNDSASPKKRSKKAQKDSDDELPALNSQTEDHNARPSTPPPPEDSGSGAVPLPPTFTPSIQRTLKKTFIEKPPPPPLPAGLTVSELRSRLDGKKKVKGAFLSPEHMEQLTNPWRPYRSLGVFYMWALADAET</sequence>
<evidence type="ECO:0000256" key="1">
    <source>
        <dbReference type="ARBA" id="ARBA00010817"/>
    </source>
</evidence>
<feature type="compositionally biased region" description="Low complexity" evidence="4">
    <location>
        <begin position="39"/>
        <end position="48"/>
    </location>
</feature>
<dbReference type="GO" id="GO:0032993">
    <property type="term" value="C:protein-DNA complex"/>
    <property type="evidence" value="ECO:0007669"/>
    <property type="project" value="TreeGrafter"/>
</dbReference>
<dbReference type="Pfam" id="PF00730">
    <property type="entry name" value="HhH-GPD"/>
    <property type="match status" value="1"/>
</dbReference>
<keyword evidence="7" id="KW-1185">Reference proteome</keyword>
<dbReference type="EMBL" id="JACAZF010000001">
    <property type="protein sequence ID" value="KAF7315747.1"/>
    <property type="molecule type" value="Genomic_DNA"/>
</dbReference>
<dbReference type="GO" id="GO:0006285">
    <property type="term" value="P:base-excision repair, AP site formation"/>
    <property type="evidence" value="ECO:0007669"/>
    <property type="project" value="TreeGrafter"/>
</dbReference>
<protein>
    <submittedName>
        <fullName evidence="6">DNA-3-methyladenine glycosidase</fullName>
    </submittedName>
</protein>
<dbReference type="SUPFAM" id="SSF48150">
    <property type="entry name" value="DNA-glycosylase"/>
    <property type="match status" value="1"/>
</dbReference>
<dbReference type="RefSeq" id="XP_037225770.1">
    <property type="nucleotide sequence ID" value="XM_037357860.1"/>
</dbReference>
<comment type="similarity">
    <text evidence="1">Belongs to the alkylbase DNA glycosidase AlkA family.</text>
</comment>
<dbReference type="GO" id="GO:0008725">
    <property type="term" value="F:DNA-3-methyladenine glycosylase activity"/>
    <property type="evidence" value="ECO:0007669"/>
    <property type="project" value="TreeGrafter"/>
</dbReference>
<dbReference type="PANTHER" id="PTHR43003:SF5">
    <property type="entry name" value="DNA-3-METHYLADENINE GLYCOSYLASE"/>
    <property type="match status" value="1"/>
</dbReference>
<dbReference type="FunFam" id="1.10.340.30:FF:000004">
    <property type="entry name" value="DNA-3-methyladenine glycosylase II"/>
    <property type="match status" value="1"/>
</dbReference>
<feature type="region of interest" description="Disordered" evidence="4">
    <location>
        <begin position="296"/>
        <end position="356"/>
    </location>
</feature>
<evidence type="ECO:0000256" key="3">
    <source>
        <dbReference type="ARBA" id="ARBA00023204"/>
    </source>
</evidence>
<dbReference type="Gene3D" id="1.10.340.30">
    <property type="entry name" value="Hypothetical protein, domain 2"/>
    <property type="match status" value="1"/>
</dbReference>
<dbReference type="AlphaFoldDB" id="A0A8H6TFH7"/>
<feature type="domain" description="HhH-GPD" evidence="5">
    <location>
        <begin position="116"/>
        <end position="288"/>
    </location>
</feature>
<dbReference type="InterPro" id="IPR051912">
    <property type="entry name" value="Alkylbase_DNA_Glycosylase/TA"/>
</dbReference>
<dbReference type="CDD" id="cd00056">
    <property type="entry name" value="ENDO3c"/>
    <property type="match status" value="1"/>
</dbReference>
<dbReference type="GeneID" id="59340376"/>
<gene>
    <name evidence="6" type="ORF">MIND_00090600</name>
</gene>
<comment type="caution">
    <text evidence="6">The sequence shown here is derived from an EMBL/GenBank/DDBJ whole genome shotgun (WGS) entry which is preliminary data.</text>
</comment>
<dbReference type="GO" id="GO:0005634">
    <property type="term" value="C:nucleus"/>
    <property type="evidence" value="ECO:0007669"/>
    <property type="project" value="TreeGrafter"/>
</dbReference>
<evidence type="ECO:0000256" key="4">
    <source>
        <dbReference type="SAM" id="MobiDB-lite"/>
    </source>
</evidence>
<name>A0A8H6TFH7_9AGAR</name>
<evidence type="ECO:0000313" key="6">
    <source>
        <dbReference type="EMBL" id="KAF7315747.1"/>
    </source>
</evidence>
<evidence type="ECO:0000259" key="5">
    <source>
        <dbReference type="Pfam" id="PF00730"/>
    </source>
</evidence>
<keyword evidence="3" id="KW-0234">DNA repair</keyword>
<dbReference type="Proteomes" id="UP000636479">
    <property type="component" value="Unassembled WGS sequence"/>
</dbReference>
<dbReference type="GO" id="GO:0043916">
    <property type="term" value="F:DNA-7-methylguanine glycosylase activity"/>
    <property type="evidence" value="ECO:0007669"/>
    <property type="project" value="TreeGrafter"/>
</dbReference>
<keyword evidence="6" id="KW-0378">Hydrolase</keyword>
<dbReference type="PANTHER" id="PTHR43003">
    <property type="entry name" value="DNA-3-METHYLADENINE GLYCOSYLASE"/>
    <property type="match status" value="1"/>
</dbReference>
<feature type="region of interest" description="Disordered" evidence="4">
    <location>
        <begin position="9"/>
        <end position="50"/>
    </location>
</feature>
<dbReference type="Gene3D" id="1.10.1670.40">
    <property type="match status" value="1"/>
</dbReference>
<keyword evidence="2" id="KW-0227">DNA damage</keyword>
<dbReference type="GO" id="GO:0032131">
    <property type="term" value="F:alkylated DNA binding"/>
    <property type="evidence" value="ECO:0007669"/>
    <property type="project" value="TreeGrafter"/>
</dbReference>
<dbReference type="InterPro" id="IPR011257">
    <property type="entry name" value="DNA_glycosylase"/>
</dbReference>
<proteinExistence type="inferred from homology"/>
<accession>A0A8H6TFH7</accession>
<organism evidence="6 7">
    <name type="scientific">Mycena indigotica</name>
    <dbReference type="NCBI Taxonomy" id="2126181"/>
    <lineage>
        <taxon>Eukaryota</taxon>
        <taxon>Fungi</taxon>
        <taxon>Dikarya</taxon>
        <taxon>Basidiomycota</taxon>
        <taxon>Agaricomycotina</taxon>
        <taxon>Agaricomycetes</taxon>
        <taxon>Agaricomycetidae</taxon>
        <taxon>Agaricales</taxon>
        <taxon>Marasmiineae</taxon>
        <taxon>Mycenaceae</taxon>
        <taxon>Mycena</taxon>
    </lineage>
</organism>